<dbReference type="CDD" id="cd11304">
    <property type="entry name" value="Cadherin_repeat"/>
    <property type="match status" value="9"/>
</dbReference>
<keyword evidence="7 11" id="KW-0106">Calcium</keyword>
<dbReference type="PANTHER" id="PTHR24027">
    <property type="entry name" value="CADHERIN-23"/>
    <property type="match status" value="1"/>
</dbReference>
<reference evidence="15" key="1">
    <citation type="submission" date="2021-01" db="EMBL/GenBank/DDBJ databases">
        <authorList>
            <person name="Zahm M."/>
            <person name="Roques C."/>
            <person name="Cabau C."/>
            <person name="Klopp C."/>
            <person name="Donnadieu C."/>
            <person name="Jouanno E."/>
            <person name="Lampietro C."/>
            <person name="Louis A."/>
            <person name="Herpin A."/>
            <person name="Echchiki A."/>
            <person name="Berthelot C."/>
            <person name="Parey E."/>
            <person name="Roest-Crollius H."/>
            <person name="Braasch I."/>
            <person name="Postlethwait J."/>
            <person name="Bobe J."/>
            <person name="Montfort J."/>
            <person name="Bouchez O."/>
            <person name="Begum T."/>
            <person name="Mejri S."/>
            <person name="Adams A."/>
            <person name="Chen W.-J."/>
            <person name="Guiguen Y."/>
        </authorList>
    </citation>
    <scope>NUCLEOTIDE SEQUENCE</scope>
    <source>
        <strain evidence="15">YG-15Mar2019-1</strain>
        <tissue evidence="15">Brain</tissue>
    </source>
</reference>
<evidence type="ECO:0000256" key="12">
    <source>
        <dbReference type="SAM" id="Phobius"/>
    </source>
</evidence>
<protein>
    <recommendedName>
        <fullName evidence="14">Cadherin domain-containing protein</fullName>
    </recommendedName>
</protein>
<name>A0A9D3T7Z9_MEGAT</name>
<keyword evidence="6" id="KW-0677">Repeat</keyword>
<dbReference type="InterPro" id="IPR039808">
    <property type="entry name" value="Cadherin"/>
</dbReference>
<keyword evidence="4 12" id="KW-0812">Transmembrane</keyword>
<evidence type="ECO:0000313" key="16">
    <source>
        <dbReference type="Proteomes" id="UP001046870"/>
    </source>
</evidence>
<dbReference type="GO" id="GO:0009653">
    <property type="term" value="P:anatomical structure morphogenesis"/>
    <property type="evidence" value="ECO:0007669"/>
    <property type="project" value="UniProtKB-ARBA"/>
</dbReference>
<dbReference type="PRINTS" id="PR00205">
    <property type="entry name" value="CADHERIN"/>
</dbReference>
<dbReference type="GO" id="GO:0007156">
    <property type="term" value="P:homophilic cell adhesion via plasma membrane adhesion molecules"/>
    <property type="evidence" value="ECO:0007669"/>
    <property type="project" value="InterPro"/>
</dbReference>
<keyword evidence="16" id="KW-1185">Reference proteome</keyword>
<keyword evidence="8" id="KW-0130">Cell adhesion</keyword>
<dbReference type="Proteomes" id="UP001046870">
    <property type="component" value="Chromosome 14"/>
</dbReference>
<feature type="domain" description="Cadherin" evidence="14">
    <location>
        <begin position="922"/>
        <end position="1046"/>
    </location>
</feature>
<dbReference type="InterPro" id="IPR002126">
    <property type="entry name" value="Cadherin-like_dom"/>
</dbReference>
<sequence length="1295" mass="141847">MEWVQLLILMSFLVAYGESRLEIQTTIVNIREDTTVGSYAFSIMATESTGAPIRYRIAGEYAFYFTVNADTGEVTIRTPLDRETLPLLSLTIGVSSNGADVTRNIPVIVDDANDNPPIFTDAPYNVDVKENTSINTVIFQATAIDPDFNLAGIVSYSIVEAVPEEGMNLFSISPTNGTVMLMGGLNYTSKSTFYRLRIKASDGGGPLGANDNHVQVSFAVAFITVSDVPDLDPQFLRLPYMTTVKEHSDRSLSVFQVQAIDPDTGVNDVIRYSITNSNAPGLFVMNENTGVISVNSDIDRENLLESDSEVILQVMATESNLNVNGVHASTAADVRITIEDVNDHKPMFYMCEALPCDFNPEMSSYRGSVDEHSSVGTAVAGLNIAVRDLDAGANARINMHLEGPHKDAFSVSPASFVSTSLVQILISKPNVVDYEEHKIMSVQVVATDSSKPTDCCSTATVSIEIKDINDITPVFEKDSYELKVKEHSSVGTVLSTITATDPDTEDVGNITYRLVPESILRYFTVDPKNGSVMVNNDNLDREVRDSYSATLQAIDSADHIGTTNLDITLLDINDKAPEMARDSYFALLLEGPKGKMEIPIQAFDDDEENTVNSQIRYGIVNSEFSGNFTIDATTGMLRNNGELDRESIDPSANGVIELNVTASDMGDPSLTSWVMVIVNVEDINDNTPRFRNHDYKFSVKESEKGAVVGSVFAYDEDQTVNNNRISFRITDGSSGNFFINPIFEGEGKGYMGNISVDLDIELDYEHRSTPYILTVEATDLGQRKDTAKVQVTVVDVNDERPVFPTGVSFRVKENSTSGPVEVGTIVGTDVDTNHSLIYELLALECRCNGTVEPCKEDWFELQPTGAVTVNDKFVIDYEKCDQVMLEAQVVDIFTEKGMNNSLPGKVTIHIDDINDNFPQFIVAEALFVVVTESTESGSSVATVTATDRDSGINKEIKFSVLAVDLIDTNNNTVSMGELFTVATTAEQDKYVGTIRTIGKLDSNLKGKYLLTVQAEDGGQLKTTTKLELYTIDKSYRVGLRFESPVAEVQKNLNIIRGALTSATKATVHILEVVAESGQQRAKEYTLLEAYFVYPNGSAINSANVEKILQEDLYHANILRQYGLTVIESGVPTVTKIDPMRFILLGLVAGLLIVLVVMITSLVCTQRNYKRKLKAAKAMNSAAMVATENSKTGPVVPGTNKYTMQANPVLNLNIDTTDLGFDEEDSSTDRASLNSLDYNIDMNETEKDTMPMMVIQEEDEDADENAYIEPLHAALAARGDDTPHSFDNPTLDTTDL</sequence>
<evidence type="ECO:0000256" key="4">
    <source>
        <dbReference type="ARBA" id="ARBA00022692"/>
    </source>
</evidence>
<dbReference type="Gene3D" id="2.60.40.60">
    <property type="entry name" value="Cadherins"/>
    <property type="match status" value="9"/>
</dbReference>
<dbReference type="InterPro" id="IPR015919">
    <property type="entry name" value="Cadherin-like_sf"/>
</dbReference>
<evidence type="ECO:0000256" key="13">
    <source>
        <dbReference type="SAM" id="SignalP"/>
    </source>
</evidence>
<keyword evidence="3" id="KW-0597">Phosphoprotein</keyword>
<organism evidence="15 16">
    <name type="scientific">Megalops atlanticus</name>
    <name type="common">Tarpon</name>
    <name type="synonym">Clupea gigantea</name>
    <dbReference type="NCBI Taxonomy" id="7932"/>
    <lineage>
        <taxon>Eukaryota</taxon>
        <taxon>Metazoa</taxon>
        <taxon>Chordata</taxon>
        <taxon>Craniata</taxon>
        <taxon>Vertebrata</taxon>
        <taxon>Euteleostomi</taxon>
        <taxon>Actinopterygii</taxon>
        <taxon>Neopterygii</taxon>
        <taxon>Teleostei</taxon>
        <taxon>Elopiformes</taxon>
        <taxon>Megalopidae</taxon>
        <taxon>Megalops</taxon>
    </lineage>
</organism>
<feature type="domain" description="Cadherin" evidence="14">
    <location>
        <begin position="236"/>
        <end position="348"/>
    </location>
</feature>
<feature type="signal peptide" evidence="13">
    <location>
        <begin position="1"/>
        <end position="19"/>
    </location>
</feature>
<dbReference type="Pfam" id="PF00028">
    <property type="entry name" value="Cadherin"/>
    <property type="match status" value="7"/>
</dbReference>
<feature type="domain" description="Cadherin" evidence="14">
    <location>
        <begin position="22"/>
        <end position="119"/>
    </location>
</feature>
<feature type="domain" description="Cadherin" evidence="14">
    <location>
        <begin position="803"/>
        <end position="920"/>
    </location>
</feature>
<dbReference type="GO" id="GO:0005509">
    <property type="term" value="F:calcium ion binding"/>
    <property type="evidence" value="ECO:0007669"/>
    <property type="project" value="UniProtKB-UniRule"/>
</dbReference>
<proteinExistence type="predicted"/>
<dbReference type="GO" id="GO:0016477">
    <property type="term" value="P:cell migration"/>
    <property type="evidence" value="ECO:0007669"/>
    <property type="project" value="TreeGrafter"/>
</dbReference>
<dbReference type="EMBL" id="JAFDVH010000014">
    <property type="protein sequence ID" value="KAG7464851.1"/>
    <property type="molecule type" value="Genomic_DNA"/>
</dbReference>
<dbReference type="PANTHER" id="PTHR24027:SF411">
    <property type="entry name" value="CADHERIN DOMAIN-CONTAINING PROTEIN"/>
    <property type="match status" value="1"/>
</dbReference>
<evidence type="ECO:0000313" key="15">
    <source>
        <dbReference type="EMBL" id="KAG7464851.1"/>
    </source>
</evidence>
<evidence type="ECO:0000259" key="14">
    <source>
        <dbReference type="PROSITE" id="PS50268"/>
    </source>
</evidence>
<evidence type="ECO:0000256" key="9">
    <source>
        <dbReference type="ARBA" id="ARBA00022989"/>
    </source>
</evidence>
<evidence type="ECO:0000256" key="7">
    <source>
        <dbReference type="ARBA" id="ARBA00022837"/>
    </source>
</evidence>
<accession>A0A9D3T7Z9</accession>
<dbReference type="GO" id="GO:0016342">
    <property type="term" value="C:catenin complex"/>
    <property type="evidence" value="ECO:0007669"/>
    <property type="project" value="TreeGrafter"/>
</dbReference>
<keyword evidence="5 13" id="KW-0732">Signal</keyword>
<dbReference type="GO" id="GO:0008013">
    <property type="term" value="F:beta-catenin binding"/>
    <property type="evidence" value="ECO:0007669"/>
    <property type="project" value="TreeGrafter"/>
</dbReference>
<keyword evidence="10 12" id="KW-0472">Membrane</keyword>
<evidence type="ECO:0000256" key="1">
    <source>
        <dbReference type="ARBA" id="ARBA00004251"/>
    </source>
</evidence>
<evidence type="ECO:0000256" key="11">
    <source>
        <dbReference type="PROSITE-ProRule" id="PRU00043"/>
    </source>
</evidence>
<evidence type="ECO:0000256" key="3">
    <source>
        <dbReference type="ARBA" id="ARBA00022553"/>
    </source>
</evidence>
<dbReference type="SUPFAM" id="SSF49313">
    <property type="entry name" value="Cadherin-like"/>
    <property type="match status" value="9"/>
</dbReference>
<feature type="domain" description="Cadherin" evidence="14">
    <location>
        <begin position="600"/>
        <end position="690"/>
    </location>
</feature>
<feature type="domain" description="Cadherin" evidence="14">
    <location>
        <begin position="120"/>
        <end position="235"/>
    </location>
</feature>
<dbReference type="PROSITE" id="PS00232">
    <property type="entry name" value="CADHERIN_1"/>
    <property type="match status" value="4"/>
</dbReference>
<dbReference type="FunFam" id="2.60.40.60:FF:000168">
    <property type="entry name" value="Cadherin-related family member 2"/>
    <property type="match status" value="1"/>
</dbReference>
<dbReference type="GO" id="GO:0045296">
    <property type="term" value="F:cadherin binding"/>
    <property type="evidence" value="ECO:0007669"/>
    <property type="project" value="TreeGrafter"/>
</dbReference>
<dbReference type="FunFam" id="2.60.40.60:FF:000098">
    <property type="entry name" value="cadherin-23 isoform X1"/>
    <property type="match status" value="1"/>
</dbReference>
<keyword evidence="9 12" id="KW-1133">Transmembrane helix</keyword>
<gene>
    <name evidence="15" type="ORF">MATL_G00170000</name>
</gene>
<dbReference type="PROSITE" id="PS50268">
    <property type="entry name" value="CADHERIN_2"/>
    <property type="match status" value="9"/>
</dbReference>
<dbReference type="OrthoDB" id="6491773at2759"/>
<dbReference type="FunFam" id="2.60.40.60:FF:000252">
    <property type="entry name" value="Cadherin related family member 2"/>
    <property type="match status" value="1"/>
</dbReference>
<comment type="caution">
    <text evidence="15">The sequence shown here is derived from an EMBL/GenBank/DDBJ whole genome shotgun (WGS) entry which is preliminary data.</text>
</comment>
<feature type="chain" id="PRO_5039329491" description="Cadherin domain-containing protein" evidence="13">
    <location>
        <begin position="20"/>
        <end position="1295"/>
    </location>
</feature>
<evidence type="ECO:0000256" key="6">
    <source>
        <dbReference type="ARBA" id="ARBA00022737"/>
    </source>
</evidence>
<evidence type="ECO:0000256" key="2">
    <source>
        <dbReference type="ARBA" id="ARBA00022475"/>
    </source>
</evidence>
<keyword evidence="2" id="KW-1003">Cell membrane</keyword>
<dbReference type="SMART" id="SM00112">
    <property type="entry name" value="CA"/>
    <property type="match status" value="9"/>
</dbReference>
<comment type="subcellular location">
    <subcellularLocation>
        <location evidence="1">Cell membrane</location>
        <topology evidence="1">Single-pass type I membrane protein</topology>
    </subcellularLocation>
</comment>
<evidence type="ECO:0000256" key="10">
    <source>
        <dbReference type="ARBA" id="ARBA00023136"/>
    </source>
</evidence>
<evidence type="ECO:0000256" key="8">
    <source>
        <dbReference type="ARBA" id="ARBA00022889"/>
    </source>
</evidence>
<dbReference type="InterPro" id="IPR020894">
    <property type="entry name" value="Cadherin_CS"/>
</dbReference>
<dbReference type="FunFam" id="2.60.40.60:FF:000094">
    <property type="entry name" value="protocadherin gamma-C4 isoform X2"/>
    <property type="match status" value="1"/>
</dbReference>
<evidence type="ECO:0000256" key="5">
    <source>
        <dbReference type="ARBA" id="ARBA00022729"/>
    </source>
</evidence>
<feature type="domain" description="Cadherin" evidence="14">
    <location>
        <begin position="476"/>
        <end position="579"/>
    </location>
</feature>
<feature type="transmembrane region" description="Helical" evidence="12">
    <location>
        <begin position="1141"/>
        <end position="1163"/>
    </location>
</feature>
<feature type="domain" description="Cadherin" evidence="14">
    <location>
        <begin position="361"/>
        <end position="475"/>
    </location>
</feature>
<feature type="domain" description="Cadherin" evidence="14">
    <location>
        <begin position="691"/>
        <end position="803"/>
    </location>
</feature>